<keyword evidence="6" id="KW-1185">Reference proteome</keyword>
<dbReference type="InterPro" id="IPR029055">
    <property type="entry name" value="Ntn_hydrolases_N"/>
</dbReference>
<reference evidence="5 6" key="2">
    <citation type="submission" date="2024-05" db="EMBL/GenBank/DDBJ databases">
        <authorList>
            <person name="Chen Y."/>
            <person name="Shah S."/>
            <person name="Dougan E. K."/>
            <person name="Thang M."/>
            <person name="Chan C."/>
        </authorList>
    </citation>
    <scope>NUCLEOTIDE SEQUENCE [LARGE SCALE GENOMIC DNA]</scope>
</reference>
<comment type="similarity">
    <text evidence="1">Belongs to the peptidase C59 family.</text>
</comment>
<dbReference type="EMBL" id="CAMXCT010000913">
    <property type="protein sequence ID" value="CAI3984742.1"/>
    <property type="molecule type" value="Genomic_DNA"/>
</dbReference>
<protein>
    <submittedName>
        <fullName evidence="5">Conjugated bile acid hydrolase (CBAH) (Bile sal t hydrolase) (BSH) (CBAH-1) (Choloylglycine hydrolase)</fullName>
    </submittedName>
</protein>
<proteinExistence type="inferred from homology"/>
<keyword evidence="2 5" id="KW-0378">Hydrolase</keyword>
<dbReference type="InterPro" id="IPR052193">
    <property type="entry name" value="Peptidase_C59"/>
</dbReference>
<evidence type="ECO:0000313" key="5">
    <source>
        <dbReference type="EMBL" id="CAL4772054.1"/>
    </source>
</evidence>
<dbReference type="EMBL" id="CAMXCT030000913">
    <property type="protein sequence ID" value="CAL4772054.1"/>
    <property type="molecule type" value="Genomic_DNA"/>
</dbReference>
<comment type="caution">
    <text evidence="4">The sequence shown here is derived from an EMBL/GenBank/DDBJ whole genome shotgun (WGS) entry which is preliminary data.</text>
</comment>
<dbReference type="PANTHER" id="PTHR35527">
    <property type="entry name" value="CHOLOYLGLYCINE HYDROLASE"/>
    <property type="match status" value="1"/>
</dbReference>
<dbReference type="InterPro" id="IPR029132">
    <property type="entry name" value="CBAH/NAAA_C"/>
</dbReference>
<dbReference type="GO" id="GO:0016787">
    <property type="term" value="F:hydrolase activity"/>
    <property type="evidence" value="ECO:0007669"/>
    <property type="project" value="UniProtKB-KW"/>
</dbReference>
<sequence>MTNDPFYPWQVENINTYISITSKDASQSDLQMKIGDQLAGTNEVPKVMGHGFNTFGLPGDPSPPSRFVKMFFERQIALTNSPPKKKVEDWLTLVQGILNSIFIIKGLTGPDTLGHYVEGDHTAWATLRIPKTGFYAVRTYENMRWYTIETQKLDWTKASSHPISHDIRDGFHDVTNALLSQSKDPSFLHVKKQSDEASFLQMHEEM</sequence>
<evidence type="ECO:0000259" key="3">
    <source>
        <dbReference type="Pfam" id="PF02275"/>
    </source>
</evidence>
<dbReference type="EMBL" id="CAMXCT020000913">
    <property type="protein sequence ID" value="CAL1138117.1"/>
    <property type="molecule type" value="Genomic_DNA"/>
</dbReference>
<organism evidence="4">
    <name type="scientific">Cladocopium goreaui</name>
    <dbReference type="NCBI Taxonomy" id="2562237"/>
    <lineage>
        <taxon>Eukaryota</taxon>
        <taxon>Sar</taxon>
        <taxon>Alveolata</taxon>
        <taxon>Dinophyceae</taxon>
        <taxon>Suessiales</taxon>
        <taxon>Symbiodiniaceae</taxon>
        <taxon>Cladocopium</taxon>
    </lineage>
</organism>
<dbReference type="Pfam" id="PF02275">
    <property type="entry name" value="CBAH"/>
    <property type="match status" value="1"/>
</dbReference>
<dbReference type="PANTHER" id="PTHR35527:SF2">
    <property type="entry name" value="HYDROLASE"/>
    <property type="match status" value="1"/>
</dbReference>
<reference evidence="4" key="1">
    <citation type="submission" date="2022-10" db="EMBL/GenBank/DDBJ databases">
        <authorList>
            <person name="Chen Y."/>
            <person name="Dougan E. K."/>
            <person name="Chan C."/>
            <person name="Rhodes N."/>
            <person name="Thang M."/>
        </authorList>
    </citation>
    <scope>NUCLEOTIDE SEQUENCE</scope>
</reference>
<dbReference type="Proteomes" id="UP001152797">
    <property type="component" value="Unassembled WGS sequence"/>
</dbReference>
<feature type="domain" description="Choloylglycine hydrolase/NAAA C-terminal" evidence="3">
    <location>
        <begin position="1"/>
        <end position="156"/>
    </location>
</feature>
<dbReference type="Gene3D" id="3.60.60.10">
    <property type="entry name" value="Penicillin V Acylase, Chain A"/>
    <property type="match status" value="1"/>
</dbReference>
<evidence type="ECO:0000256" key="1">
    <source>
        <dbReference type="ARBA" id="ARBA00006625"/>
    </source>
</evidence>
<dbReference type="AlphaFoldDB" id="A0A9P1FSE1"/>
<gene>
    <name evidence="4" type="ORF">C1SCF055_LOCUS12261</name>
</gene>
<name>A0A9P1FSE1_9DINO</name>
<evidence type="ECO:0000256" key="2">
    <source>
        <dbReference type="ARBA" id="ARBA00022801"/>
    </source>
</evidence>
<dbReference type="SUPFAM" id="SSF56235">
    <property type="entry name" value="N-terminal nucleophile aminohydrolases (Ntn hydrolases)"/>
    <property type="match status" value="1"/>
</dbReference>
<evidence type="ECO:0000313" key="6">
    <source>
        <dbReference type="Proteomes" id="UP001152797"/>
    </source>
</evidence>
<dbReference type="OrthoDB" id="63199at2759"/>
<evidence type="ECO:0000313" key="4">
    <source>
        <dbReference type="EMBL" id="CAI3984742.1"/>
    </source>
</evidence>
<accession>A0A9P1FSE1</accession>